<dbReference type="PANTHER" id="PTHR34693">
    <property type="entry name" value="PROTEIN PAR32"/>
    <property type="match status" value="1"/>
</dbReference>
<feature type="region of interest" description="Disordered" evidence="1">
    <location>
        <begin position="210"/>
        <end position="234"/>
    </location>
</feature>
<feature type="compositionally biased region" description="Low complexity" evidence="1">
    <location>
        <begin position="126"/>
        <end position="142"/>
    </location>
</feature>
<organism evidence="2 3">
    <name type="scientific">Clathrus columnatus</name>
    <dbReference type="NCBI Taxonomy" id="1419009"/>
    <lineage>
        <taxon>Eukaryota</taxon>
        <taxon>Fungi</taxon>
        <taxon>Dikarya</taxon>
        <taxon>Basidiomycota</taxon>
        <taxon>Agaricomycotina</taxon>
        <taxon>Agaricomycetes</taxon>
        <taxon>Phallomycetidae</taxon>
        <taxon>Phallales</taxon>
        <taxon>Clathraceae</taxon>
        <taxon>Clathrus</taxon>
    </lineage>
</organism>
<sequence>MSSSFQDSDANSAAPDIHSRSQSRGRDIFHSSGRGGVGNIRPTSSSRGPAPSSRDGPDDYSQTRGREINVTPAITHTGRGGAGNIRSPSRGPASPTQGERDVIRQHAEHEHELPHSSGRGGVGNIVSSQSSQSRSRSGVRSSGRGGAGNMVSPTSTDTKDISMMDEIERAKHHHYVDGIHSTGRGGVANFTTSPTPGIDLPPIHESLDAVISSGRGGAGNIRQASQSRTRGGRE</sequence>
<dbReference type="InterPro" id="IPR053203">
    <property type="entry name" value="Cisplatin_resist-associated"/>
</dbReference>
<dbReference type="EMBL" id="BPWL01000005">
    <property type="protein sequence ID" value="GJJ10064.1"/>
    <property type="molecule type" value="Genomic_DNA"/>
</dbReference>
<feature type="region of interest" description="Disordered" evidence="1">
    <location>
        <begin position="1"/>
        <end position="163"/>
    </location>
</feature>
<evidence type="ECO:0000313" key="3">
    <source>
        <dbReference type="Proteomes" id="UP001050691"/>
    </source>
</evidence>
<dbReference type="AlphaFoldDB" id="A0AAV5A618"/>
<reference evidence="2" key="1">
    <citation type="submission" date="2021-10" db="EMBL/GenBank/DDBJ databases">
        <title>De novo Genome Assembly of Clathrus columnatus (Basidiomycota, Fungi) Using Illumina and Nanopore Sequence Data.</title>
        <authorList>
            <person name="Ogiso-Tanaka E."/>
            <person name="Itagaki H."/>
            <person name="Hosoya T."/>
            <person name="Hosaka K."/>
        </authorList>
    </citation>
    <scope>NUCLEOTIDE SEQUENCE</scope>
    <source>
        <strain evidence="2">MO-923</strain>
    </source>
</reference>
<feature type="compositionally biased region" description="Basic and acidic residues" evidence="1">
    <location>
        <begin position="98"/>
        <end position="114"/>
    </location>
</feature>
<accession>A0AAV5A618</accession>
<name>A0AAV5A618_9AGAM</name>
<dbReference type="PANTHER" id="PTHR34693:SF1">
    <property type="entry name" value="PROTEIN PAR32"/>
    <property type="match status" value="1"/>
</dbReference>
<evidence type="ECO:0000313" key="2">
    <source>
        <dbReference type="EMBL" id="GJJ10064.1"/>
    </source>
</evidence>
<dbReference type="Pfam" id="PF12223">
    <property type="entry name" value="DUF3602"/>
    <property type="match status" value="2"/>
</dbReference>
<dbReference type="Proteomes" id="UP001050691">
    <property type="component" value="Unassembled WGS sequence"/>
</dbReference>
<keyword evidence="3" id="KW-1185">Reference proteome</keyword>
<feature type="compositionally biased region" description="Polar residues" evidence="1">
    <location>
        <begin position="1"/>
        <end position="11"/>
    </location>
</feature>
<gene>
    <name evidence="2" type="ORF">Clacol_004290</name>
</gene>
<feature type="compositionally biased region" description="Polar residues" evidence="1">
    <location>
        <begin position="222"/>
        <end position="234"/>
    </location>
</feature>
<proteinExistence type="predicted"/>
<dbReference type="InterPro" id="IPR022024">
    <property type="entry name" value="DUF3602"/>
</dbReference>
<comment type="caution">
    <text evidence="2">The sequence shown here is derived from an EMBL/GenBank/DDBJ whole genome shotgun (WGS) entry which is preliminary data.</text>
</comment>
<evidence type="ECO:0000256" key="1">
    <source>
        <dbReference type="SAM" id="MobiDB-lite"/>
    </source>
</evidence>
<protein>
    <submittedName>
        <fullName evidence="2">Uncharacterized protein</fullName>
    </submittedName>
</protein>